<name>G5CEU1_9LECA</name>
<dbReference type="InterPro" id="IPR027434">
    <property type="entry name" value="Homing_endonucl"/>
</dbReference>
<feature type="domain" description="Homing endonuclease LAGLIDADG" evidence="1">
    <location>
        <begin position="85"/>
        <end position="257"/>
    </location>
</feature>
<protein>
    <submittedName>
        <fullName evidence="2">Orf840</fullName>
    </submittedName>
</protein>
<dbReference type="RefSeq" id="YP_005351213.1">
    <property type="nucleotide sequence ID" value="NC_016957.1"/>
</dbReference>
<dbReference type="Pfam" id="PF03161">
    <property type="entry name" value="LAGLIDADG_2"/>
    <property type="match status" value="1"/>
</dbReference>
<feature type="non-terminal residue" evidence="2">
    <location>
        <position position="1"/>
    </location>
</feature>
<keyword evidence="2" id="KW-0496">Mitochondrion</keyword>
<dbReference type="GO" id="GO:0004519">
    <property type="term" value="F:endonuclease activity"/>
    <property type="evidence" value="ECO:0007669"/>
    <property type="project" value="InterPro"/>
</dbReference>
<dbReference type="GeneID" id="11816637"/>
<accession>G5CEU1</accession>
<evidence type="ECO:0000259" key="1">
    <source>
        <dbReference type="Pfam" id="PF03161"/>
    </source>
</evidence>
<gene>
    <name evidence="2" type="primary">nad5</name>
</gene>
<dbReference type="SUPFAM" id="SSF55608">
    <property type="entry name" value="Homing endonucleases"/>
    <property type="match status" value="1"/>
</dbReference>
<organism evidence="2">
    <name type="scientific">Peltigera membranacea</name>
    <dbReference type="NCBI Taxonomy" id="161997"/>
    <lineage>
        <taxon>Eukaryota</taxon>
        <taxon>Fungi</taxon>
        <taxon>Dikarya</taxon>
        <taxon>Ascomycota</taxon>
        <taxon>Pezizomycotina</taxon>
        <taxon>Lecanoromycetes</taxon>
        <taxon>OSLEUM clade</taxon>
        <taxon>Lecanoromycetidae</taxon>
        <taxon>Peltigerales</taxon>
        <taxon>Peltigerineae</taxon>
        <taxon>Peltigeraceae</taxon>
        <taxon>Peltigera</taxon>
    </lineage>
</organism>
<dbReference type="Gene3D" id="3.10.28.10">
    <property type="entry name" value="Homing endonucleases"/>
    <property type="match status" value="2"/>
</dbReference>
<reference evidence="2" key="1">
    <citation type="journal article" date="2012" name="Fungal Biol.">
        <title>Mitochondrial genomes from the lichenized fungi Peltigera membranacea and Peltigera malacea: Features and phylogeny.</title>
        <authorList>
            <person name="Xavier B.B."/>
            <person name="Miao V.P."/>
            <person name="Jonsson Z.O."/>
            <person name="Andresson O.S."/>
        </authorList>
    </citation>
    <scope>NUCLEOTIDE SEQUENCE</scope>
    <source>
        <strain evidence="2">LA-31632</strain>
    </source>
</reference>
<sequence>SLKCLIWLNKWSDYYRYITGKASIGYIINKSHSFNNFKSNFFYTKKYFFICCYFNKNIIKCFHTGGGVKLRSWQRIGPHNIDVLSVLIGSILGNSQLEKRNKGQGTRVIFEQYQSNVEYLMWFHKLFSIRGYCSPNKPKLTTTIKNNNKVLYRYRVSSYTFTSLNWLHGMFYKDKIKIIPYNISDYLTPLVLAIWFMDDGYRQGKVAKIAINCFTKTELNHLCLILKTKFDLDTSIHNAGNSKGVVIYIKSNSMLTFTNIIKPHMLPSLYYKLGHHKFI</sequence>
<geneLocation type="mitochondrion" evidence="2"/>
<dbReference type="EMBL" id="JN088165">
    <property type="protein sequence ID" value="AEK48328.1"/>
    <property type="molecule type" value="Genomic_DNA"/>
</dbReference>
<dbReference type="AlphaFoldDB" id="G5CEU1"/>
<proteinExistence type="predicted"/>
<dbReference type="InterPro" id="IPR004860">
    <property type="entry name" value="LAGLIDADG_dom"/>
</dbReference>
<evidence type="ECO:0000313" key="2">
    <source>
        <dbReference type="EMBL" id="AEK48328.1"/>
    </source>
</evidence>